<dbReference type="InterPro" id="IPR052021">
    <property type="entry name" value="Type-I_RS_S_subunit"/>
</dbReference>
<dbReference type="GO" id="GO:0003677">
    <property type="term" value="F:DNA binding"/>
    <property type="evidence" value="ECO:0007669"/>
    <property type="project" value="UniProtKB-KW"/>
</dbReference>
<dbReference type="PANTHER" id="PTHR30408">
    <property type="entry name" value="TYPE-1 RESTRICTION ENZYME ECOKI SPECIFICITY PROTEIN"/>
    <property type="match status" value="1"/>
</dbReference>
<comment type="similarity">
    <text evidence="1">Belongs to the type-I restriction system S methylase family.</text>
</comment>
<dbReference type="SUPFAM" id="SSF116734">
    <property type="entry name" value="DNA methylase specificity domain"/>
    <property type="match status" value="2"/>
</dbReference>
<dbReference type="Pfam" id="PF01420">
    <property type="entry name" value="Methylase_S"/>
    <property type="match status" value="2"/>
</dbReference>
<dbReference type="Gene3D" id="3.90.220.20">
    <property type="entry name" value="DNA methylase specificity domains"/>
    <property type="match status" value="2"/>
</dbReference>
<accession>A0A1B8Q4P8</accession>
<reference evidence="5 6" key="1">
    <citation type="submission" date="2016-06" db="EMBL/GenBank/DDBJ databases">
        <title>Draft genome of Moraxella lacunata CCUG 57757A.</title>
        <authorList>
            <person name="Salva-Serra F."/>
            <person name="Engstrom-Jakobsson H."/>
            <person name="Thorell K."/>
            <person name="Gonzales-Siles L."/>
            <person name="Karlsson R."/>
            <person name="Boulund F."/>
            <person name="Engstrand L."/>
            <person name="Kristiansson E."/>
            <person name="Moore E."/>
        </authorList>
    </citation>
    <scope>NUCLEOTIDE SEQUENCE [LARGE SCALE GENOMIC DNA]</scope>
    <source>
        <strain evidence="5 6">CCUG 57757A</strain>
    </source>
</reference>
<dbReference type="GO" id="GO:0009307">
    <property type="term" value="P:DNA restriction-modification system"/>
    <property type="evidence" value="ECO:0007669"/>
    <property type="project" value="UniProtKB-KW"/>
</dbReference>
<dbReference type="CDD" id="cd16961">
    <property type="entry name" value="RMtype1_S_TRD-CR_like"/>
    <property type="match status" value="1"/>
</dbReference>
<feature type="domain" description="Type I restriction modification DNA specificity" evidence="4">
    <location>
        <begin position="55"/>
        <end position="212"/>
    </location>
</feature>
<comment type="caution">
    <text evidence="5">The sequence shown here is derived from an EMBL/GenBank/DDBJ whole genome shotgun (WGS) entry which is preliminary data.</text>
</comment>
<evidence type="ECO:0000256" key="2">
    <source>
        <dbReference type="ARBA" id="ARBA00022747"/>
    </source>
</evidence>
<name>A0A1B8Q4P8_MORLA</name>
<dbReference type="InterPro" id="IPR000055">
    <property type="entry name" value="Restrct_endonuc_typeI_TRD"/>
</dbReference>
<protein>
    <recommendedName>
        <fullName evidence="4">Type I restriction modification DNA specificity domain-containing protein</fullName>
    </recommendedName>
</protein>
<keyword evidence="2" id="KW-0680">Restriction system</keyword>
<sequence>MLEGLEVSEVSILDVLKDENLRLEAEFHTNKSIKIQGVKGSEIIDFVQYGTSEELNEDSLGYPILRLNEFDGYFIGEPSKYCNKISEQTYQELRLKKGDVLICRTNGNPKYVGKSAVVMQDYDYAYASYLFRIRPNQIINSETLVSFLNSKYGRQEIERFSMQSNQSNFSPAKFREITIPIIENSIQKEVAVLFKNSFNDILLSKQKYAEAEALLLENLGLTHFQATCKPFNIKYLKESFLQTGRLDSEFYQPIYELLENHIFSHSHGFEKLGNICQLNDENYTPKDNQEYDYIELSNIGKSGEVTGSTRALGKELPSRARRKVQTNQVMISSIEGSLQSCAIVPVHYDNALCSTGFYVLSSDKINAETLLVLFKSSLMQQILKKNCSGTILTAINKEELLNIPLPIIDEKIQTQIAEFIRQSNELRKQATQLLAQAKYSVEAEIEQSALQEREREREREVYK</sequence>
<dbReference type="EMBL" id="LZMS01000041">
    <property type="protein sequence ID" value="OBX64570.1"/>
    <property type="molecule type" value="Genomic_DNA"/>
</dbReference>
<evidence type="ECO:0000259" key="4">
    <source>
        <dbReference type="Pfam" id="PF01420"/>
    </source>
</evidence>
<dbReference type="CDD" id="cd17524">
    <property type="entry name" value="RMtype1_S_EcoUTORF5051P-TRD2-CR2_like"/>
    <property type="match status" value="1"/>
</dbReference>
<feature type="domain" description="Type I restriction modification DNA specificity" evidence="4">
    <location>
        <begin position="271"/>
        <end position="424"/>
    </location>
</feature>
<gene>
    <name evidence="5" type="ORF">A9309_04640</name>
</gene>
<dbReference type="Proteomes" id="UP000092607">
    <property type="component" value="Unassembled WGS sequence"/>
</dbReference>
<evidence type="ECO:0000313" key="5">
    <source>
        <dbReference type="EMBL" id="OBX64570.1"/>
    </source>
</evidence>
<evidence type="ECO:0000256" key="1">
    <source>
        <dbReference type="ARBA" id="ARBA00010923"/>
    </source>
</evidence>
<evidence type="ECO:0000256" key="3">
    <source>
        <dbReference type="ARBA" id="ARBA00023125"/>
    </source>
</evidence>
<evidence type="ECO:0000313" key="6">
    <source>
        <dbReference type="Proteomes" id="UP000092607"/>
    </source>
</evidence>
<keyword evidence="3" id="KW-0238">DNA-binding</keyword>
<organism evidence="5 6">
    <name type="scientific">Moraxella lacunata</name>
    <dbReference type="NCBI Taxonomy" id="477"/>
    <lineage>
        <taxon>Bacteria</taxon>
        <taxon>Pseudomonadati</taxon>
        <taxon>Pseudomonadota</taxon>
        <taxon>Gammaproteobacteria</taxon>
        <taxon>Moraxellales</taxon>
        <taxon>Moraxellaceae</taxon>
        <taxon>Moraxella</taxon>
    </lineage>
</organism>
<dbReference type="InterPro" id="IPR044946">
    <property type="entry name" value="Restrct_endonuc_typeI_TRD_sf"/>
</dbReference>
<dbReference type="PANTHER" id="PTHR30408:SF12">
    <property type="entry name" value="TYPE I RESTRICTION ENZYME MJAVIII SPECIFICITY SUBUNIT"/>
    <property type="match status" value="1"/>
</dbReference>
<dbReference type="AlphaFoldDB" id="A0A1B8Q4P8"/>
<proteinExistence type="inferred from homology"/>